<evidence type="ECO:0000256" key="9">
    <source>
        <dbReference type="HAMAP-Rule" id="MF_00049"/>
    </source>
</evidence>
<dbReference type="SUPFAM" id="SSF50677">
    <property type="entry name" value="ValRS/IleRS/LeuRS editing domain"/>
    <property type="match status" value="1"/>
</dbReference>
<evidence type="ECO:0000259" key="12">
    <source>
        <dbReference type="Pfam" id="PF08264"/>
    </source>
</evidence>
<comment type="catalytic activity">
    <reaction evidence="8 9">
        <text>tRNA(Leu) + L-leucine + ATP = L-leucyl-tRNA(Leu) + AMP + diphosphate</text>
        <dbReference type="Rhea" id="RHEA:11688"/>
        <dbReference type="Rhea" id="RHEA-COMP:9613"/>
        <dbReference type="Rhea" id="RHEA-COMP:9622"/>
        <dbReference type="ChEBI" id="CHEBI:30616"/>
        <dbReference type="ChEBI" id="CHEBI:33019"/>
        <dbReference type="ChEBI" id="CHEBI:57427"/>
        <dbReference type="ChEBI" id="CHEBI:78442"/>
        <dbReference type="ChEBI" id="CHEBI:78494"/>
        <dbReference type="ChEBI" id="CHEBI:456215"/>
        <dbReference type="EC" id="6.1.1.4"/>
    </reaction>
</comment>
<evidence type="ECO:0000256" key="4">
    <source>
        <dbReference type="ARBA" id="ARBA00022741"/>
    </source>
</evidence>
<comment type="similarity">
    <text evidence="1 9 10">Belongs to the class-I aminoacyl-tRNA synthetase family.</text>
</comment>
<dbReference type="GO" id="GO:0005829">
    <property type="term" value="C:cytosol"/>
    <property type="evidence" value="ECO:0007669"/>
    <property type="project" value="TreeGrafter"/>
</dbReference>
<dbReference type="GO" id="GO:0002161">
    <property type="term" value="F:aminoacyl-tRNA deacylase activity"/>
    <property type="evidence" value="ECO:0007669"/>
    <property type="project" value="InterPro"/>
</dbReference>
<dbReference type="SUPFAM" id="SSF47323">
    <property type="entry name" value="Anticodon-binding domain of a subclass of class I aminoacyl-tRNA synthetases"/>
    <property type="match status" value="1"/>
</dbReference>
<keyword evidence="5 9" id="KW-0067">ATP-binding</keyword>
<dbReference type="GO" id="GO:0006429">
    <property type="term" value="P:leucyl-tRNA aminoacylation"/>
    <property type="evidence" value="ECO:0007669"/>
    <property type="project" value="UniProtKB-UniRule"/>
</dbReference>
<dbReference type="HAMAP" id="MF_00049_B">
    <property type="entry name" value="Leu_tRNA_synth_B"/>
    <property type="match status" value="1"/>
</dbReference>
<evidence type="ECO:0000313" key="16">
    <source>
        <dbReference type="Proteomes" id="UP000231962"/>
    </source>
</evidence>
<dbReference type="Gene3D" id="1.10.730.10">
    <property type="entry name" value="Isoleucyl-tRNA Synthetase, Domain 1"/>
    <property type="match status" value="1"/>
</dbReference>
<dbReference type="FunFam" id="3.40.50.620:FF:000056">
    <property type="entry name" value="Leucine--tRNA ligase"/>
    <property type="match status" value="1"/>
</dbReference>
<feature type="domain" description="Leucyl-tRNA synthetase editing" evidence="13">
    <location>
        <begin position="318"/>
        <end position="482"/>
    </location>
</feature>
<dbReference type="Gene3D" id="3.10.20.590">
    <property type="match status" value="1"/>
</dbReference>
<dbReference type="EMBL" id="NPDZ01000001">
    <property type="protein sequence ID" value="PJZ74848.1"/>
    <property type="molecule type" value="Genomic_DNA"/>
</dbReference>
<dbReference type="Proteomes" id="UP000231990">
    <property type="component" value="Unassembled WGS sequence"/>
</dbReference>
<accession>A0A2M9ZRX5</accession>
<dbReference type="InterPro" id="IPR013155">
    <property type="entry name" value="M/V/L/I-tRNA-synth_anticd-bd"/>
</dbReference>
<dbReference type="PRINTS" id="PR00985">
    <property type="entry name" value="TRNASYNTHLEU"/>
</dbReference>
<evidence type="ECO:0000256" key="10">
    <source>
        <dbReference type="RuleBase" id="RU363035"/>
    </source>
</evidence>
<name>A0A2M9ZRX5_9LEPT</name>
<evidence type="ECO:0000313" key="17">
    <source>
        <dbReference type="Proteomes" id="UP000231990"/>
    </source>
</evidence>
<feature type="domain" description="Methionyl/Valyl/Leucyl/Isoleucyl-tRNA synthetase anticodon-binding" evidence="12">
    <location>
        <begin position="741"/>
        <end position="849"/>
    </location>
</feature>
<evidence type="ECO:0000256" key="6">
    <source>
        <dbReference type="ARBA" id="ARBA00022917"/>
    </source>
</evidence>
<dbReference type="EC" id="6.1.1.4" evidence="9"/>
<dbReference type="InterPro" id="IPR009008">
    <property type="entry name" value="Val/Leu/Ile-tRNA-synth_edit"/>
</dbReference>
<dbReference type="InterPro" id="IPR009080">
    <property type="entry name" value="tRNAsynth_Ia_anticodon-bd"/>
</dbReference>
<evidence type="ECO:0000313" key="14">
    <source>
        <dbReference type="EMBL" id="PJZ71314.1"/>
    </source>
</evidence>
<dbReference type="RefSeq" id="WP_100712256.1">
    <property type="nucleotide sequence ID" value="NZ_NPDY01000001.1"/>
</dbReference>
<keyword evidence="4 9" id="KW-0547">Nucleotide-binding</keyword>
<dbReference type="FunFam" id="3.40.50.620:FF:000060">
    <property type="entry name" value="Leucine--tRNA ligase"/>
    <property type="match status" value="1"/>
</dbReference>
<dbReference type="FunFam" id="3.10.20.590:FF:000001">
    <property type="entry name" value="Leucine--tRNA ligase"/>
    <property type="match status" value="1"/>
</dbReference>
<dbReference type="EMBL" id="NPDY01000001">
    <property type="protein sequence ID" value="PJZ71314.1"/>
    <property type="molecule type" value="Genomic_DNA"/>
</dbReference>
<keyword evidence="6 9" id="KW-0648">Protein biosynthesis</keyword>
<dbReference type="GO" id="GO:0005524">
    <property type="term" value="F:ATP binding"/>
    <property type="evidence" value="ECO:0007669"/>
    <property type="project" value="UniProtKB-UniRule"/>
</dbReference>
<keyword evidence="16" id="KW-1185">Reference proteome</keyword>
<evidence type="ECO:0000256" key="5">
    <source>
        <dbReference type="ARBA" id="ARBA00022840"/>
    </source>
</evidence>
<protein>
    <recommendedName>
        <fullName evidence="9">Leucine--tRNA ligase</fullName>
        <ecNumber evidence="9">6.1.1.4</ecNumber>
    </recommendedName>
    <alternativeName>
        <fullName evidence="9">Leucyl-tRNA synthetase</fullName>
        <shortName evidence="9">LeuRS</shortName>
    </alternativeName>
</protein>
<organism evidence="15 17">
    <name type="scientific">Leptospira perolatii</name>
    <dbReference type="NCBI Taxonomy" id="2023191"/>
    <lineage>
        <taxon>Bacteria</taxon>
        <taxon>Pseudomonadati</taxon>
        <taxon>Spirochaetota</taxon>
        <taxon>Spirochaetia</taxon>
        <taxon>Leptospirales</taxon>
        <taxon>Leptospiraceae</taxon>
        <taxon>Leptospira</taxon>
    </lineage>
</organism>
<evidence type="ECO:0000256" key="2">
    <source>
        <dbReference type="ARBA" id="ARBA00022490"/>
    </source>
</evidence>
<dbReference type="SUPFAM" id="SSF52374">
    <property type="entry name" value="Nucleotidylyl transferase"/>
    <property type="match status" value="1"/>
</dbReference>
<gene>
    <name evidence="9" type="primary">leuS</name>
    <name evidence="14" type="ORF">CH360_02075</name>
    <name evidence="15" type="ORF">CH373_02075</name>
</gene>
<feature type="domain" description="Aminoacyl-tRNA synthetase class Ia" evidence="11">
    <location>
        <begin position="496"/>
        <end position="686"/>
    </location>
</feature>
<keyword evidence="2 9" id="KW-0963">Cytoplasm</keyword>
<dbReference type="InterPro" id="IPR001412">
    <property type="entry name" value="aa-tRNA-synth_I_CS"/>
</dbReference>
<dbReference type="OrthoDB" id="9810365at2"/>
<dbReference type="Gene3D" id="3.40.50.620">
    <property type="entry name" value="HUPs"/>
    <property type="match status" value="3"/>
</dbReference>
<dbReference type="NCBIfam" id="TIGR00396">
    <property type="entry name" value="leuS_bact"/>
    <property type="match status" value="1"/>
</dbReference>
<evidence type="ECO:0000256" key="1">
    <source>
        <dbReference type="ARBA" id="ARBA00005594"/>
    </source>
</evidence>
<evidence type="ECO:0000256" key="3">
    <source>
        <dbReference type="ARBA" id="ARBA00022598"/>
    </source>
</evidence>
<comment type="subcellular location">
    <subcellularLocation>
        <location evidence="9">Cytoplasm</location>
    </subcellularLocation>
</comment>
<dbReference type="Pfam" id="PF08264">
    <property type="entry name" value="Anticodon_1"/>
    <property type="match status" value="1"/>
</dbReference>
<comment type="caution">
    <text evidence="9">Lacks conserved residue(s) required for the propagation of feature annotation.</text>
</comment>
<dbReference type="InterPro" id="IPR002300">
    <property type="entry name" value="aa-tRNA-synth_Ia"/>
</dbReference>
<evidence type="ECO:0000313" key="15">
    <source>
        <dbReference type="EMBL" id="PJZ74848.1"/>
    </source>
</evidence>
<dbReference type="GO" id="GO:0004823">
    <property type="term" value="F:leucine-tRNA ligase activity"/>
    <property type="evidence" value="ECO:0007669"/>
    <property type="project" value="UniProtKB-UniRule"/>
</dbReference>
<dbReference type="Pfam" id="PF13603">
    <property type="entry name" value="tRNA-synt_1_2"/>
    <property type="match status" value="1"/>
</dbReference>
<evidence type="ECO:0000256" key="7">
    <source>
        <dbReference type="ARBA" id="ARBA00023146"/>
    </source>
</evidence>
<dbReference type="PANTHER" id="PTHR43740:SF2">
    <property type="entry name" value="LEUCINE--TRNA LIGASE, MITOCHONDRIAL"/>
    <property type="match status" value="1"/>
</dbReference>
<dbReference type="Proteomes" id="UP000231962">
    <property type="component" value="Unassembled WGS sequence"/>
</dbReference>
<dbReference type="AlphaFoldDB" id="A0A2M9ZRX5"/>
<evidence type="ECO:0000259" key="11">
    <source>
        <dbReference type="Pfam" id="PF00133"/>
    </source>
</evidence>
<proteinExistence type="inferred from homology"/>
<dbReference type="PROSITE" id="PS00178">
    <property type="entry name" value="AA_TRNA_LIGASE_I"/>
    <property type="match status" value="1"/>
</dbReference>
<dbReference type="Pfam" id="PF00133">
    <property type="entry name" value="tRNA-synt_1"/>
    <property type="match status" value="2"/>
</dbReference>
<keyword evidence="7 9" id="KW-0030">Aminoacyl-tRNA synthetase</keyword>
<evidence type="ECO:0000259" key="13">
    <source>
        <dbReference type="Pfam" id="PF13603"/>
    </source>
</evidence>
<dbReference type="InterPro" id="IPR025709">
    <property type="entry name" value="Leu_tRNA-synth_edit"/>
</dbReference>
<keyword evidence="3 9" id="KW-0436">Ligase</keyword>
<dbReference type="InterPro" id="IPR014729">
    <property type="entry name" value="Rossmann-like_a/b/a_fold"/>
</dbReference>
<dbReference type="CDD" id="cd07958">
    <property type="entry name" value="Anticodon_Ia_Leu_BEm"/>
    <property type="match status" value="1"/>
</dbReference>
<evidence type="ECO:0000256" key="8">
    <source>
        <dbReference type="ARBA" id="ARBA00047469"/>
    </source>
</evidence>
<dbReference type="PANTHER" id="PTHR43740">
    <property type="entry name" value="LEUCYL-TRNA SYNTHETASE"/>
    <property type="match status" value="1"/>
</dbReference>
<feature type="domain" description="Aminoacyl-tRNA synthetase class Ia" evidence="11">
    <location>
        <begin position="11"/>
        <end position="144"/>
    </location>
</feature>
<feature type="short sequence motif" description="'KMSKS' region" evidence="9">
    <location>
        <begin position="660"/>
        <end position="664"/>
    </location>
</feature>
<dbReference type="FunFam" id="1.10.730.10:FF:000012">
    <property type="entry name" value="Leucine--tRNA ligase"/>
    <property type="match status" value="1"/>
</dbReference>
<feature type="binding site" evidence="9">
    <location>
        <position position="663"/>
    </location>
    <ligand>
        <name>ATP</name>
        <dbReference type="ChEBI" id="CHEBI:30616"/>
    </ligand>
</feature>
<reference evidence="16 17" key="1">
    <citation type="submission" date="2017-07" db="EMBL/GenBank/DDBJ databases">
        <title>Leptospira spp. isolated from tropical soils.</title>
        <authorList>
            <person name="Thibeaux R."/>
            <person name="Iraola G."/>
            <person name="Ferres I."/>
            <person name="Bierque E."/>
            <person name="Girault D."/>
            <person name="Soupe-Gilbert M.-E."/>
            <person name="Picardeau M."/>
            <person name="Goarant C."/>
        </authorList>
    </citation>
    <scope>NUCLEOTIDE SEQUENCE [LARGE SCALE GENOMIC DNA]</scope>
    <source>
        <strain evidence="15 17">FH1-B-B1</strain>
        <strain evidence="14 16">FH1-B-C1</strain>
    </source>
</reference>
<dbReference type="FunFam" id="1.10.730.10:FF:000011">
    <property type="entry name" value="Leucine--tRNA ligase chloroplastic/mitochondrial"/>
    <property type="match status" value="1"/>
</dbReference>
<comment type="caution">
    <text evidence="15">The sequence shown here is derived from an EMBL/GenBank/DDBJ whole genome shotgun (WGS) entry which is preliminary data.</text>
</comment>
<dbReference type="InterPro" id="IPR002302">
    <property type="entry name" value="Leu-tRNA-ligase"/>
</dbReference>
<sequence>MDYPFREIESKWQKFWEDNRSFRTDLRSKKPKFYCLDMFPYPSGAGLHVGHPEGYTATDIVSRYKRMKGFEVLHPMGWDAFGLPAERYAMQTGIHPAKTTEQNIDNFRRQIKLIGLSYDWDREFSTTDPKYYKFTQWIFLKLYESWYDSNSKKARKISELVEIFQKKGSAGFTELETFSAEDWEKNSEAQKDAILAKFRMVYQAEIPVNWCPGLGTVLANEEVEEWTEKGYEVVRKPMRQYMMRITAYAERLLEDLSLVSWPHSTLEMQRNWIGKSEGLEIVFPFAKEAKQVIESLKSSNKTSARNLLESSLKDISLEGIKIYTTRPDTIFGVSYMVLAPEHPLVDWITTEDCWEEVQSYRKVSLLKSELDRVELSKEKSGVFTGSYVINPAAPNKKIPIWVGDYVLYGYGTGAIMAVPAHDQRDYEFAKAFGLDILPVIEGEITNSAFDSKESKCINSASEEVSIDGLGYKEASSKIIDWAIRKNLGKGKIQFKLRDWLFARQRYWGEPIPLVHFPSGVTKPLPESELPLELPNLQEFKPSGTGESALALAGDWLSYKDSATGEIGKRETNTMPQWAGSCWYYLRYIDPENPKAFVDSDLEKAWMPVDLYVGGAEHAVLHLLYSRFWHKVLFDLGYVSTPEPFKKLVHQGLILGEDKRKMSKSLGNVVNPDEVVNTFGADSLRLFEMFMGPFEMVKPWSTRGVEGVFRFLNRIWRLFHSGANETFRLDDIEPTDEEYKILHKSIQKIAQDIENFSFNTAISQLMIFVNELTPSDRRPRKILEQFLLLLAPFAPHISEELWALCGKKQSLTYESYPTLEPKYLIENEILIVVQVNGKLRAEFKAPKEIAQEEAISAAKKLDKILPFLNGKQIKKEIYVPGKLVNIVVA</sequence>